<dbReference type="EMBL" id="KB302197">
    <property type="protein sequence ID" value="ELU04560.1"/>
    <property type="molecule type" value="Genomic_DNA"/>
</dbReference>
<evidence type="ECO:0000313" key="13">
    <source>
        <dbReference type="EnsemblMetazoa" id="CapteP159966"/>
    </source>
</evidence>
<dbReference type="Pfam" id="PF13880">
    <property type="entry name" value="Acetyltransf_13"/>
    <property type="match status" value="1"/>
</dbReference>
<dbReference type="OrthoDB" id="428854at2759"/>
<dbReference type="InterPro" id="IPR028005">
    <property type="entry name" value="AcTrfase_ESCO_Znf_dom"/>
</dbReference>
<keyword evidence="4" id="KW-0479">Metal-binding</keyword>
<evidence type="ECO:0000256" key="6">
    <source>
        <dbReference type="ARBA" id="ARBA00022833"/>
    </source>
</evidence>
<dbReference type="Proteomes" id="UP000014760">
    <property type="component" value="Unassembled WGS sequence"/>
</dbReference>
<dbReference type="PANTHER" id="PTHR45884:SF2">
    <property type="entry name" value="N-ACETYLTRANSFERASE ECO"/>
    <property type="match status" value="1"/>
</dbReference>
<dbReference type="Gene3D" id="3.40.630.30">
    <property type="match status" value="1"/>
</dbReference>
<dbReference type="AlphaFoldDB" id="R7UDT4"/>
<dbReference type="SUPFAM" id="SSF55729">
    <property type="entry name" value="Acyl-CoA N-acyltransferases (Nat)"/>
    <property type="match status" value="1"/>
</dbReference>
<dbReference type="STRING" id="283909.R7UDT4"/>
<evidence type="ECO:0000259" key="11">
    <source>
        <dbReference type="Pfam" id="PF13880"/>
    </source>
</evidence>
<sequence length="230" mass="25889">MEQMTLDVGQSLIGAIQCEGCGMTYTHGEPTDEATHVKFHQRLLSALKFPGWKNERVIQEFYEGSRILVVLPHEKLFMKKVNAIRILMDEDLGFVVESKNLQNSKTFLYISPDHQVVACCVAEIISKGYRVLSPDSSPMKSPNSSLPRPWCCSNDAEPARCGINRIWVLSSQRRQGIATRLLDAVRNHFIMGYQLSRSELAFTDPTPTGKLLASTYCQTSQFLVYKLGGR</sequence>
<keyword evidence="7" id="KW-0539">Nucleus</keyword>
<dbReference type="InterPro" id="IPR028009">
    <property type="entry name" value="ESCO_Acetyltransf_dom"/>
</dbReference>
<reference evidence="12 14" key="2">
    <citation type="journal article" date="2013" name="Nature">
        <title>Insights into bilaterian evolution from three spiralian genomes.</title>
        <authorList>
            <person name="Simakov O."/>
            <person name="Marletaz F."/>
            <person name="Cho S.J."/>
            <person name="Edsinger-Gonzales E."/>
            <person name="Havlak P."/>
            <person name="Hellsten U."/>
            <person name="Kuo D.H."/>
            <person name="Larsson T."/>
            <person name="Lv J."/>
            <person name="Arendt D."/>
            <person name="Savage R."/>
            <person name="Osoegawa K."/>
            <person name="de Jong P."/>
            <person name="Grimwood J."/>
            <person name="Chapman J.A."/>
            <person name="Shapiro H."/>
            <person name="Aerts A."/>
            <person name="Otillar R.P."/>
            <person name="Terry A.Y."/>
            <person name="Boore J.L."/>
            <person name="Grigoriev I.V."/>
            <person name="Lindberg D.R."/>
            <person name="Seaver E.C."/>
            <person name="Weisblat D.A."/>
            <person name="Putnam N.H."/>
            <person name="Rokhsar D.S."/>
        </authorList>
    </citation>
    <scope>NUCLEOTIDE SEQUENCE</scope>
    <source>
        <strain evidence="12 14">I ESC-2004</strain>
    </source>
</reference>
<dbReference type="GO" id="GO:0008270">
    <property type="term" value="F:zinc ion binding"/>
    <property type="evidence" value="ECO:0007669"/>
    <property type="project" value="UniProtKB-KW"/>
</dbReference>
<dbReference type="EMBL" id="AMQN01001381">
    <property type="status" value="NOT_ANNOTATED_CDS"/>
    <property type="molecule type" value="Genomic_DNA"/>
</dbReference>
<dbReference type="CDD" id="cd04301">
    <property type="entry name" value="NAT_SF"/>
    <property type="match status" value="1"/>
</dbReference>
<dbReference type="EnsemblMetazoa" id="CapteT159966">
    <property type="protein sequence ID" value="CapteP159966"/>
    <property type="gene ID" value="CapteG159966"/>
</dbReference>
<reference evidence="14" key="1">
    <citation type="submission" date="2012-12" db="EMBL/GenBank/DDBJ databases">
        <authorList>
            <person name="Hellsten U."/>
            <person name="Grimwood J."/>
            <person name="Chapman J.A."/>
            <person name="Shapiro H."/>
            <person name="Aerts A."/>
            <person name="Otillar R.P."/>
            <person name="Terry A.Y."/>
            <person name="Boore J.L."/>
            <person name="Simakov O."/>
            <person name="Marletaz F."/>
            <person name="Cho S.-J."/>
            <person name="Edsinger-Gonzales E."/>
            <person name="Havlak P."/>
            <person name="Kuo D.-H."/>
            <person name="Larsson T."/>
            <person name="Lv J."/>
            <person name="Arendt D."/>
            <person name="Savage R."/>
            <person name="Osoegawa K."/>
            <person name="de Jong P."/>
            <person name="Lindberg D.R."/>
            <person name="Seaver E.C."/>
            <person name="Weisblat D.A."/>
            <person name="Putnam N.H."/>
            <person name="Grigoriev I.V."/>
            <person name="Rokhsar D.S."/>
        </authorList>
    </citation>
    <scope>NUCLEOTIDE SEQUENCE</scope>
    <source>
        <strain evidence="14">I ESC-2004</strain>
    </source>
</reference>
<dbReference type="Pfam" id="PF13878">
    <property type="entry name" value="zf-C2H2_3"/>
    <property type="match status" value="1"/>
</dbReference>
<dbReference type="InterPro" id="IPR016181">
    <property type="entry name" value="Acyl_CoA_acyltransferase"/>
</dbReference>
<dbReference type="GO" id="GO:0061733">
    <property type="term" value="F:protein-lysine-acetyltransferase activity"/>
    <property type="evidence" value="ECO:0007669"/>
    <property type="project" value="TreeGrafter"/>
</dbReference>
<evidence type="ECO:0000256" key="7">
    <source>
        <dbReference type="ARBA" id="ARBA00023242"/>
    </source>
</evidence>
<protein>
    <recommendedName>
        <fullName evidence="15">N-acetyltransferase domain-containing protein</fullName>
    </recommendedName>
</protein>
<comment type="subcellular location">
    <subcellularLocation>
        <location evidence="1">Nucleus</location>
    </subcellularLocation>
</comment>
<keyword evidence="3" id="KW-0808">Transferase</keyword>
<keyword evidence="5" id="KW-0863">Zinc-finger</keyword>
<comment type="similarity">
    <text evidence="2">Belongs to the acetyltransferase family. ECO subfamily.</text>
</comment>
<evidence type="ECO:0000259" key="10">
    <source>
        <dbReference type="Pfam" id="PF13878"/>
    </source>
</evidence>
<keyword evidence="8" id="KW-0131">Cell cycle</keyword>
<proteinExistence type="inferred from homology"/>
<evidence type="ECO:0000313" key="14">
    <source>
        <dbReference type="Proteomes" id="UP000014760"/>
    </source>
</evidence>
<evidence type="ECO:0000313" key="12">
    <source>
        <dbReference type="EMBL" id="ELU04560.1"/>
    </source>
</evidence>
<keyword evidence="6" id="KW-0862">Zinc</keyword>
<gene>
    <name evidence="12" type="ORF">CAPTEDRAFT_159966</name>
</gene>
<dbReference type="PANTHER" id="PTHR45884">
    <property type="entry name" value="N-ACETYLTRANSFERASE ECO"/>
    <property type="match status" value="1"/>
</dbReference>
<dbReference type="OMA" id="KEHQKFC"/>
<evidence type="ECO:0000256" key="3">
    <source>
        <dbReference type="ARBA" id="ARBA00022679"/>
    </source>
</evidence>
<feature type="domain" description="N-acetyltransferase ESCO acetyl-transferase" evidence="11">
    <location>
        <begin position="157"/>
        <end position="225"/>
    </location>
</feature>
<evidence type="ECO:0000256" key="2">
    <source>
        <dbReference type="ARBA" id="ARBA00005816"/>
    </source>
</evidence>
<organism evidence="12">
    <name type="scientific">Capitella teleta</name>
    <name type="common">Polychaete worm</name>
    <dbReference type="NCBI Taxonomy" id="283909"/>
    <lineage>
        <taxon>Eukaryota</taxon>
        <taxon>Metazoa</taxon>
        <taxon>Spiralia</taxon>
        <taxon>Lophotrochozoa</taxon>
        <taxon>Annelida</taxon>
        <taxon>Polychaeta</taxon>
        <taxon>Sedentaria</taxon>
        <taxon>Scolecida</taxon>
        <taxon>Capitellidae</taxon>
        <taxon>Capitella</taxon>
    </lineage>
</organism>
<dbReference type="GO" id="GO:0000785">
    <property type="term" value="C:chromatin"/>
    <property type="evidence" value="ECO:0007669"/>
    <property type="project" value="TreeGrafter"/>
</dbReference>
<evidence type="ECO:0008006" key="15">
    <source>
        <dbReference type="Google" id="ProtNLM"/>
    </source>
</evidence>
<evidence type="ECO:0000256" key="8">
    <source>
        <dbReference type="ARBA" id="ARBA00023306"/>
    </source>
</evidence>
<evidence type="ECO:0000256" key="5">
    <source>
        <dbReference type="ARBA" id="ARBA00022771"/>
    </source>
</evidence>
<name>R7UDT4_CAPTE</name>
<accession>R7UDT4</accession>
<keyword evidence="14" id="KW-1185">Reference proteome</keyword>
<evidence type="ECO:0000256" key="4">
    <source>
        <dbReference type="ARBA" id="ARBA00022723"/>
    </source>
</evidence>
<keyword evidence="9" id="KW-0012">Acyltransferase</keyword>
<evidence type="ECO:0000256" key="1">
    <source>
        <dbReference type="ARBA" id="ARBA00004123"/>
    </source>
</evidence>
<reference evidence="13" key="3">
    <citation type="submission" date="2015-06" db="UniProtKB">
        <authorList>
            <consortium name="EnsemblMetazoa"/>
        </authorList>
    </citation>
    <scope>IDENTIFICATION</scope>
</reference>
<dbReference type="GO" id="GO:0007064">
    <property type="term" value="P:mitotic sister chromatid cohesion"/>
    <property type="evidence" value="ECO:0007669"/>
    <property type="project" value="TreeGrafter"/>
</dbReference>
<evidence type="ECO:0000256" key="9">
    <source>
        <dbReference type="ARBA" id="ARBA00023315"/>
    </source>
</evidence>
<feature type="domain" description="N-acetyltransferase ESCO zinc-finger" evidence="10">
    <location>
        <begin position="3"/>
        <end position="42"/>
    </location>
</feature>
<dbReference type="GO" id="GO:0005634">
    <property type="term" value="C:nucleus"/>
    <property type="evidence" value="ECO:0007669"/>
    <property type="project" value="UniProtKB-SubCell"/>
</dbReference>
<dbReference type="HOGENOM" id="CLU_039183_0_1_1"/>